<feature type="binding site" evidence="12 16">
    <location>
        <position position="415"/>
    </location>
    <ligand>
        <name>substrate</name>
    </ligand>
</feature>
<dbReference type="FunFam" id="3.40.50.1980:FF:000026">
    <property type="entry name" value="Histidinol dehydrogenase"/>
    <property type="match status" value="1"/>
</dbReference>
<gene>
    <name evidence="12" type="primary">hisD</name>
    <name evidence="19" type="ORF">DFP96_11362</name>
</gene>
<evidence type="ECO:0000256" key="14">
    <source>
        <dbReference type="PIRSR" id="PIRSR000099-1"/>
    </source>
</evidence>
<evidence type="ECO:0000256" key="3">
    <source>
        <dbReference type="ARBA" id="ARBA00010178"/>
    </source>
</evidence>
<comment type="function">
    <text evidence="1 12">Catalyzes the sequential NAD-dependent oxidations of L-histidinol to L-histidinaldehyde and then to L-histidine.</text>
</comment>
<feature type="binding site" evidence="12 16">
    <location>
        <position position="410"/>
    </location>
    <ligand>
        <name>substrate</name>
    </ligand>
</feature>
<feature type="binding site" evidence="12 17">
    <location>
        <position position="254"/>
    </location>
    <ligand>
        <name>Zn(2+)</name>
        <dbReference type="ChEBI" id="CHEBI:29105"/>
    </ligand>
</feature>
<evidence type="ECO:0000256" key="7">
    <source>
        <dbReference type="ARBA" id="ARBA00022833"/>
    </source>
</evidence>
<evidence type="ECO:0000256" key="10">
    <source>
        <dbReference type="ARBA" id="ARBA00023102"/>
    </source>
</evidence>
<dbReference type="OrthoDB" id="9805269at2"/>
<evidence type="ECO:0000256" key="17">
    <source>
        <dbReference type="PIRSR" id="PIRSR000099-4"/>
    </source>
</evidence>
<keyword evidence="6 12" id="KW-0479">Metal-binding</keyword>
<evidence type="ECO:0000256" key="1">
    <source>
        <dbReference type="ARBA" id="ARBA00003850"/>
    </source>
</evidence>
<organism evidence="19 20">
    <name type="scientific">Listeria rocourtiae</name>
    <dbReference type="NCBI Taxonomy" id="647910"/>
    <lineage>
        <taxon>Bacteria</taxon>
        <taxon>Bacillati</taxon>
        <taxon>Bacillota</taxon>
        <taxon>Bacilli</taxon>
        <taxon>Bacillales</taxon>
        <taxon>Listeriaceae</taxon>
        <taxon>Listeria</taxon>
    </lineage>
</organism>
<keyword evidence="5 12" id="KW-0028">Amino-acid biosynthesis</keyword>
<evidence type="ECO:0000256" key="6">
    <source>
        <dbReference type="ARBA" id="ARBA00022723"/>
    </source>
</evidence>
<keyword evidence="20" id="KW-1185">Reference proteome</keyword>
<comment type="pathway">
    <text evidence="2 12">Amino-acid biosynthesis; L-histidine biosynthesis; L-histidine from 5-phospho-alpha-D-ribose 1-diphosphate: step 9/9.</text>
</comment>
<dbReference type="SUPFAM" id="SSF53720">
    <property type="entry name" value="ALDH-like"/>
    <property type="match status" value="1"/>
</dbReference>
<feature type="active site" description="Proton acceptor" evidence="12 14">
    <location>
        <position position="322"/>
    </location>
</feature>
<comment type="caution">
    <text evidence="19">The sequence shown here is derived from an EMBL/GenBank/DDBJ whole genome shotgun (WGS) entry which is preliminary data.</text>
</comment>
<dbReference type="InterPro" id="IPR001692">
    <property type="entry name" value="Histidinol_DH_CS"/>
</dbReference>
<feature type="binding site" evidence="12 16">
    <location>
        <position position="254"/>
    </location>
    <ligand>
        <name>substrate</name>
    </ligand>
</feature>
<dbReference type="PANTHER" id="PTHR21256:SF2">
    <property type="entry name" value="HISTIDINE BIOSYNTHESIS TRIFUNCTIONAL PROTEIN"/>
    <property type="match status" value="1"/>
</dbReference>
<dbReference type="EMBL" id="SNZK01000013">
    <property type="protein sequence ID" value="TDR51370.1"/>
    <property type="molecule type" value="Genomic_DNA"/>
</dbReference>
<feature type="active site" description="Proton acceptor" evidence="12 14">
    <location>
        <position position="323"/>
    </location>
</feature>
<dbReference type="GO" id="GO:0000105">
    <property type="term" value="P:L-histidine biosynthetic process"/>
    <property type="evidence" value="ECO:0007669"/>
    <property type="project" value="UniProtKB-UniRule"/>
</dbReference>
<dbReference type="GO" id="GO:0008270">
    <property type="term" value="F:zinc ion binding"/>
    <property type="evidence" value="ECO:0007669"/>
    <property type="project" value="UniProtKB-UniRule"/>
</dbReference>
<dbReference type="PANTHER" id="PTHR21256">
    <property type="entry name" value="HISTIDINOL DEHYDROGENASE HDH"/>
    <property type="match status" value="1"/>
</dbReference>
<evidence type="ECO:0000313" key="19">
    <source>
        <dbReference type="EMBL" id="TDR51370.1"/>
    </source>
</evidence>
<dbReference type="InterPro" id="IPR012131">
    <property type="entry name" value="Hstdl_DH"/>
</dbReference>
<dbReference type="Pfam" id="PF00815">
    <property type="entry name" value="Histidinol_dh"/>
    <property type="match status" value="1"/>
</dbReference>
<evidence type="ECO:0000256" key="8">
    <source>
        <dbReference type="ARBA" id="ARBA00023002"/>
    </source>
</evidence>
<dbReference type="CDD" id="cd06572">
    <property type="entry name" value="Histidinol_dh"/>
    <property type="match status" value="1"/>
</dbReference>
<dbReference type="RefSeq" id="WP_133621035.1">
    <property type="nucleotide sequence ID" value="NZ_JAASUO010000013.1"/>
</dbReference>
<feature type="binding site" evidence="12 16">
    <location>
        <position position="356"/>
    </location>
    <ligand>
        <name>substrate</name>
    </ligand>
</feature>
<proteinExistence type="inferred from homology"/>
<protein>
    <recommendedName>
        <fullName evidence="4 12">Histidinol dehydrogenase</fullName>
        <shortName evidence="12">HDH</shortName>
        <ecNumber evidence="4 12">1.1.1.23</ecNumber>
    </recommendedName>
</protein>
<feature type="binding site" evidence="12 17">
    <location>
        <position position="415"/>
    </location>
    <ligand>
        <name>Zn(2+)</name>
        <dbReference type="ChEBI" id="CHEBI:29105"/>
    </ligand>
</feature>
<dbReference type="STRING" id="1265846.PROCOU_06658"/>
<keyword evidence="10 12" id="KW-0368">Histidine biosynthesis</keyword>
<evidence type="ECO:0000256" key="4">
    <source>
        <dbReference type="ARBA" id="ARBA00012965"/>
    </source>
</evidence>
<feature type="binding site" evidence="12 17">
    <location>
        <position position="257"/>
    </location>
    <ligand>
        <name>Zn(2+)</name>
        <dbReference type="ChEBI" id="CHEBI:29105"/>
    </ligand>
</feature>
<dbReference type="FunFam" id="1.20.5.1300:FF:000002">
    <property type="entry name" value="Histidinol dehydrogenase, chloroplastic"/>
    <property type="match status" value="1"/>
</dbReference>
<evidence type="ECO:0000256" key="12">
    <source>
        <dbReference type="HAMAP-Rule" id="MF_01024"/>
    </source>
</evidence>
<dbReference type="PROSITE" id="PS00611">
    <property type="entry name" value="HISOL_DEHYDROGENASE"/>
    <property type="match status" value="1"/>
</dbReference>
<feature type="binding site" evidence="12 17">
    <location>
        <position position="356"/>
    </location>
    <ligand>
        <name>Zn(2+)</name>
        <dbReference type="ChEBI" id="CHEBI:29105"/>
    </ligand>
</feature>
<dbReference type="PRINTS" id="PR00083">
    <property type="entry name" value="HOLDHDRGNASE"/>
</dbReference>
<dbReference type="PIRSF" id="PIRSF000099">
    <property type="entry name" value="Histidinol_dh"/>
    <property type="match status" value="1"/>
</dbReference>
<dbReference type="NCBIfam" id="TIGR00069">
    <property type="entry name" value="hisD"/>
    <property type="match status" value="1"/>
</dbReference>
<feature type="binding site" evidence="12 16">
    <location>
        <position position="232"/>
    </location>
    <ligand>
        <name>substrate</name>
    </ligand>
</feature>
<reference evidence="19 20" key="1">
    <citation type="submission" date="2019-03" db="EMBL/GenBank/DDBJ databases">
        <title>Genomic Encyclopedia of Type Strains, Phase III (KMG-III): the genomes of soil and plant-associated and newly described type strains.</title>
        <authorList>
            <person name="Whitman W."/>
        </authorList>
    </citation>
    <scope>NUCLEOTIDE SEQUENCE [LARGE SCALE GENOMIC DNA]</scope>
    <source>
        <strain evidence="19 20">CECT 7972</strain>
    </source>
</reference>
<evidence type="ECO:0000256" key="11">
    <source>
        <dbReference type="ARBA" id="ARBA00049489"/>
    </source>
</evidence>
<dbReference type="FunFam" id="3.40.50.1980:FF:000001">
    <property type="entry name" value="Histidinol dehydrogenase"/>
    <property type="match status" value="1"/>
</dbReference>
<dbReference type="GO" id="GO:0004399">
    <property type="term" value="F:histidinol dehydrogenase activity"/>
    <property type="evidence" value="ECO:0007669"/>
    <property type="project" value="UniProtKB-UniRule"/>
</dbReference>
<sequence length="432" mass="46574">MRFISGNKKAILRELHSVANSDAQSETESAVKAILADVKVNGDVALFRLTEEFDGIRLTDFRVPQHKLDCALDGVEVEFIEALEQAKANILSYHQKQKQSGFVDTEKQGVMRGQLVRPLEVAGIYVPGGTAAYPSSVLMNILPAKIAGVPRIIMVTPPGKDGLNPYILAAAKIAGADEIYQIGGAQAIAALAFGTESVPKVDKIVGPGNIFVALAKREVFGIVDIDMIAGPSEVVVVADETANPRFVAADLLSQAEHDKLARAILITTSEPFGQAVADEVEKQLQSLPREDIARASIANFGQVIVTESLEDAFDIMNEIAPEHLEIQVENPMDYLSHVKNAGSVFLGAYASEPLGDYFAGPNHVLPTSGTARFFSPLGVADFCKRTSFISYTKAALEREKDAIVMLAEKEGLTAHARAIQIRFEEDKGNENS</sequence>
<evidence type="ECO:0000256" key="13">
    <source>
        <dbReference type="PIRNR" id="PIRNR000099"/>
    </source>
</evidence>
<dbReference type="HAMAP" id="MF_01024">
    <property type="entry name" value="HisD"/>
    <property type="match status" value="1"/>
</dbReference>
<evidence type="ECO:0000256" key="16">
    <source>
        <dbReference type="PIRSR" id="PIRSR000099-3"/>
    </source>
</evidence>
<feature type="binding site" evidence="12 16">
    <location>
        <position position="257"/>
    </location>
    <ligand>
        <name>substrate</name>
    </ligand>
</feature>
<keyword evidence="8 12" id="KW-0560">Oxidoreductase</keyword>
<evidence type="ECO:0000256" key="18">
    <source>
        <dbReference type="RuleBase" id="RU004175"/>
    </source>
</evidence>
<feature type="binding site" evidence="12 16">
    <location>
        <position position="323"/>
    </location>
    <ligand>
        <name>substrate</name>
    </ligand>
</feature>
<feature type="binding site" evidence="12 15">
    <location>
        <position position="209"/>
    </location>
    <ligand>
        <name>NAD(+)</name>
        <dbReference type="ChEBI" id="CHEBI:57540"/>
    </ligand>
</feature>
<keyword evidence="9 12" id="KW-0520">NAD</keyword>
<dbReference type="EC" id="1.1.1.23" evidence="4 12"/>
<dbReference type="Gene3D" id="3.40.50.1980">
    <property type="entry name" value="Nitrogenase molybdenum iron protein domain"/>
    <property type="match status" value="2"/>
</dbReference>
<comment type="similarity">
    <text evidence="3 12 13 18">Belongs to the histidinol dehydrogenase family.</text>
</comment>
<dbReference type="GO" id="GO:0051287">
    <property type="term" value="F:NAD binding"/>
    <property type="evidence" value="ECO:0007669"/>
    <property type="project" value="InterPro"/>
</dbReference>
<feature type="binding site" evidence="12 15">
    <location>
        <position position="186"/>
    </location>
    <ligand>
        <name>NAD(+)</name>
        <dbReference type="ChEBI" id="CHEBI:57540"/>
    </ligand>
</feature>
<evidence type="ECO:0000256" key="5">
    <source>
        <dbReference type="ARBA" id="ARBA00022605"/>
    </source>
</evidence>
<accession>A0A4R6ZGP0</accession>
<evidence type="ECO:0000256" key="9">
    <source>
        <dbReference type="ARBA" id="ARBA00023027"/>
    </source>
</evidence>
<evidence type="ECO:0000256" key="2">
    <source>
        <dbReference type="ARBA" id="ARBA00004940"/>
    </source>
</evidence>
<feature type="binding site" evidence="12 15">
    <location>
        <position position="125"/>
    </location>
    <ligand>
        <name>NAD(+)</name>
        <dbReference type="ChEBI" id="CHEBI:57540"/>
    </ligand>
</feature>
<dbReference type="UniPathway" id="UPA00031">
    <property type="reaction ID" value="UER00014"/>
</dbReference>
<evidence type="ECO:0000313" key="20">
    <source>
        <dbReference type="Proteomes" id="UP000295558"/>
    </source>
</evidence>
<dbReference type="InterPro" id="IPR016161">
    <property type="entry name" value="Ald_DH/histidinol_DH"/>
</dbReference>
<evidence type="ECO:0000256" key="15">
    <source>
        <dbReference type="PIRSR" id="PIRSR000099-2"/>
    </source>
</evidence>
<name>A0A4R6ZGP0_9LIST</name>
<dbReference type="Gene3D" id="1.20.5.1300">
    <property type="match status" value="1"/>
</dbReference>
<dbReference type="Proteomes" id="UP000295558">
    <property type="component" value="Unassembled WGS sequence"/>
</dbReference>
<comment type="catalytic activity">
    <reaction evidence="11 12">
        <text>L-histidinol + 2 NAD(+) + H2O = L-histidine + 2 NADH + 3 H(+)</text>
        <dbReference type="Rhea" id="RHEA:20641"/>
        <dbReference type="ChEBI" id="CHEBI:15377"/>
        <dbReference type="ChEBI" id="CHEBI:15378"/>
        <dbReference type="ChEBI" id="CHEBI:57540"/>
        <dbReference type="ChEBI" id="CHEBI:57595"/>
        <dbReference type="ChEBI" id="CHEBI:57699"/>
        <dbReference type="ChEBI" id="CHEBI:57945"/>
        <dbReference type="EC" id="1.1.1.23"/>
    </reaction>
</comment>
<dbReference type="GO" id="GO:0005829">
    <property type="term" value="C:cytosol"/>
    <property type="evidence" value="ECO:0007669"/>
    <property type="project" value="TreeGrafter"/>
</dbReference>
<dbReference type="InterPro" id="IPR022695">
    <property type="entry name" value="Histidinol_DH_monofunct"/>
</dbReference>
<dbReference type="AlphaFoldDB" id="A0A4R6ZGP0"/>
<comment type="cofactor">
    <cofactor evidence="12 17">
        <name>Zn(2+)</name>
        <dbReference type="ChEBI" id="CHEBI:29105"/>
    </cofactor>
    <text evidence="12 17">Binds 1 zinc ion per subunit.</text>
</comment>
<keyword evidence="7 12" id="KW-0862">Zinc</keyword>